<dbReference type="RefSeq" id="WP_310096606.1">
    <property type="nucleotide sequence ID" value="NZ_JAVDUU010000003.1"/>
</dbReference>
<protein>
    <submittedName>
        <fullName evidence="1">Uncharacterized protein</fullName>
    </submittedName>
</protein>
<proteinExistence type="predicted"/>
<evidence type="ECO:0000313" key="1">
    <source>
        <dbReference type="EMBL" id="MDR6943014.1"/>
    </source>
</evidence>
<evidence type="ECO:0000313" key="2">
    <source>
        <dbReference type="Proteomes" id="UP001247620"/>
    </source>
</evidence>
<organism evidence="1 2">
    <name type="scientific">Mucilaginibacter pocheonensis</name>
    <dbReference type="NCBI Taxonomy" id="398050"/>
    <lineage>
        <taxon>Bacteria</taxon>
        <taxon>Pseudomonadati</taxon>
        <taxon>Bacteroidota</taxon>
        <taxon>Sphingobacteriia</taxon>
        <taxon>Sphingobacteriales</taxon>
        <taxon>Sphingobacteriaceae</taxon>
        <taxon>Mucilaginibacter</taxon>
    </lineage>
</organism>
<gene>
    <name evidence="1" type="ORF">J2W55_002867</name>
</gene>
<dbReference type="EMBL" id="JAVDUU010000003">
    <property type="protein sequence ID" value="MDR6943014.1"/>
    <property type="molecule type" value="Genomic_DNA"/>
</dbReference>
<reference evidence="1 2" key="1">
    <citation type="submission" date="2023-07" db="EMBL/GenBank/DDBJ databases">
        <title>Sorghum-associated microbial communities from plants grown in Nebraska, USA.</title>
        <authorList>
            <person name="Schachtman D."/>
        </authorList>
    </citation>
    <scope>NUCLEOTIDE SEQUENCE [LARGE SCALE GENOMIC DNA]</scope>
    <source>
        <strain evidence="1 2">3262</strain>
    </source>
</reference>
<accession>A0ABU1TC91</accession>
<dbReference type="Proteomes" id="UP001247620">
    <property type="component" value="Unassembled WGS sequence"/>
</dbReference>
<keyword evidence="2" id="KW-1185">Reference proteome</keyword>
<name>A0ABU1TC91_9SPHI</name>
<sequence>MMNKQLCGLEFKIENVDQILNMGGPWICSLYLGDTLISDNCIVDSFLEDDACQKIYFIKYHRISKWKADNFFTLNYISINDKAIYQSKRTFEMLYLKRFLDQENIEVFYAFHDKNKETRDVFTISEQQFVCV</sequence>
<comment type="caution">
    <text evidence="1">The sequence shown here is derived from an EMBL/GenBank/DDBJ whole genome shotgun (WGS) entry which is preliminary data.</text>
</comment>